<protein>
    <submittedName>
        <fullName evidence="3">ATPase</fullName>
    </submittedName>
</protein>
<dbReference type="InterPro" id="IPR027417">
    <property type="entry name" value="P-loop_NTPase"/>
</dbReference>
<dbReference type="InterPro" id="IPR041682">
    <property type="entry name" value="AAA_14"/>
</dbReference>
<dbReference type="Pfam" id="PF13173">
    <property type="entry name" value="AAA_14"/>
    <property type="match status" value="1"/>
</dbReference>
<evidence type="ECO:0000313" key="3">
    <source>
        <dbReference type="EMBL" id="RIB35405.1"/>
    </source>
</evidence>
<dbReference type="SUPFAM" id="SSF52540">
    <property type="entry name" value="P-loop containing nucleoside triphosphate hydrolases"/>
    <property type="match status" value="1"/>
</dbReference>
<evidence type="ECO:0000259" key="1">
    <source>
        <dbReference type="Pfam" id="PF13173"/>
    </source>
</evidence>
<reference evidence="3 4" key="1">
    <citation type="journal article" date="2018" name="Syst. Appl. Microbiol.">
        <title>A new symbiotic nanoarchaeote (Candidatus Nanoclepta minutus) and its host (Zestosphaera tikiterensis gen. nov., sp. nov.) from a New Zealand hot spring.</title>
        <authorList>
            <person name="St John E."/>
            <person name="Liu Y."/>
            <person name="Podar M."/>
            <person name="Stott M.B."/>
            <person name="Meneghin J."/>
            <person name="Chen Z."/>
            <person name="Lagutin K."/>
            <person name="Mitchell K."/>
            <person name="Reysenbach A.L."/>
        </authorList>
    </citation>
    <scope>NUCLEOTIDE SEQUENCE [LARGE SCALE GENOMIC DNA]</scope>
    <source>
        <strain evidence="3">NZ3</strain>
    </source>
</reference>
<evidence type="ECO:0000259" key="2">
    <source>
        <dbReference type="Pfam" id="PF13635"/>
    </source>
</evidence>
<comment type="caution">
    <text evidence="3">The sequence shown here is derived from an EMBL/GenBank/DDBJ whole genome shotgun (WGS) entry which is preliminary data.</text>
</comment>
<dbReference type="InterPro" id="IPR025420">
    <property type="entry name" value="DUF4143"/>
</dbReference>
<gene>
    <name evidence="3" type="ORF">BXU00_01405</name>
</gene>
<sequence length="422" mass="51096">MIKKDLVKRYIVEFHNRNFSDVKQRELKIEKIKNRAICIIGPRRIGKTYFLFSLIKNPEDYLYIDFENPIFYNSKPEDIIDILDAYKELYPDKNPIVLLDEVQNIIDWERIVRYLLDKGLEVYVTGSSSKLLSTEIATHLRGRSITYNLLPLSFREFLRFRSIMLEGKAFYENYNKIRGSLEEYLKYGGYPEVVLNEQKERILKEYLEVLIKRDILERYKIRNVYLINELLYFAINNYSKYLSYDSLFRLFKQRIRVTKRTIISYISYFEDAMILFLVREYSSSLKKRIVSPRKIYLIDVGYGLFGNKNISRDMENVVFLELLRKKYYKNINLEFYYLRKNNKYEVDFVIKEGLNIKQLIQVTYANSKDEIERREIRSLLKAHELFKENNPELIVITWDYEDNLRIDNKEIKFIPLWKWLLV</sequence>
<dbReference type="Gene3D" id="3.40.50.300">
    <property type="entry name" value="P-loop containing nucleotide triphosphate hydrolases"/>
    <property type="match status" value="1"/>
</dbReference>
<feature type="domain" description="AAA" evidence="1">
    <location>
        <begin position="34"/>
        <end position="158"/>
    </location>
</feature>
<evidence type="ECO:0000313" key="4">
    <source>
        <dbReference type="Proteomes" id="UP000266622"/>
    </source>
</evidence>
<dbReference type="AlphaFoldDB" id="A0A397WMV8"/>
<feature type="domain" description="DUF4143" evidence="2">
    <location>
        <begin position="212"/>
        <end position="362"/>
    </location>
</feature>
<dbReference type="PANTHER" id="PTHR33295:SF21">
    <property type="entry name" value="ATPASE, AAA SUPERFAMILY-RELATED"/>
    <property type="match status" value="1"/>
</dbReference>
<dbReference type="Pfam" id="PF13635">
    <property type="entry name" value="DUF4143"/>
    <property type="match status" value="1"/>
</dbReference>
<name>A0A397WMV8_9ARCH</name>
<dbReference type="EMBL" id="MWMI01000002">
    <property type="protein sequence ID" value="RIB35405.1"/>
    <property type="molecule type" value="Genomic_DNA"/>
</dbReference>
<dbReference type="PANTHER" id="PTHR33295">
    <property type="entry name" value="ATPASE"/>
    <property type="match status" value="1"/>
</dbReference>
<organism evidence="3 4">
    <name type="scientific">Candidatus Nanoclepta minutus</name>
    <dbReference type="NCBI Taxonomy" id="1940235"/>
    <lineage>
        <taxon>Archaea</taxon>
        <taxon>Nanobdellota</taxon>
        <taxon>Candidatus Nanoclepta</taxon>
    </lineage>
</organism>
<accession>A0A397WMV8</accession>
<dbReference type="Proteomes" id="UP000266622">
    <property type="component" value="Unassembled WGS sequence"/>
</dbReference>
<proteinExistence type="predicted"/>